<dbReference type="Pfam" id="PF03435">
    <property type="entry name" value="Sacchrp_dh_NADP"/>
    <property type="match status" value="1"/>
</dbReference>
<evidence type="ECO:0008006" key="5">
    <source>
        <dbReference type="Google" id="ProtNLM"/>
    </source>
</evidence>
<dbReference type="InterPro" id="IPR032095">
    <property type="entry name" value="Sacchrp_dh-like_C"/>
</dbReference>
<dbReference type="EMBL" id="MHLC01000023">
    <property type="protein sequence ID" value="OGZ00974.1"/>
    <property type="molecule type" value="Genomic_DNA"/>
</dbReference>
<protein>
    <recommendedName>
        <fullName evidence="5">Saccharopine dehydrogenase NADP binding domain-containing protein</fullName>
    </recommendedName>
</protein>
<gene>
    <name evidence="3" type="ORF">A3A43_02865</name>
</gene>
<dbReference type="InterPro" id="IPR005097">
    <property type="entry name" value="Sacchrp_dh_NADP-bd"/>
</dbReference>
<feature type="domain" description="Saccharopine dehydrogenase-like C-terminal" evidence="2">
    <location>
        <begin position="143"/>
        <end position="382"/>
    </location>
</feature>
<dbReference type="SUPFAM" id="SSF51735">
    <property type="entry name" value="NAD(P)-binding Rossmann-fold domains"/>
    <property type="match status" value="1"/>
</dbReference>
<feature type="domain" description="Saccharopine dehydrogenase NADP binding" evidence="1">
    <location>
        <begin position="16"/>
        <end position="136"/>
    </location>
</feature>
<proteinExistence type="predicted"/>
<evidence type="ECO:0000313" key="4">
    <source>
        <dbReference type="Proteomes" id="UP000178495"/>
    </source>
</evidence>
<accession>A0A1G2CHT6</accession>
<dbReference type="PANTHER" id="PTHR43796">
    <property type="entry name" value="CARBOXYNORSPERMIDINE SYNTHASE"/>
    <property type="match status" value="1"/>
</dbReference>
<dbReference type="Gene3D" id="3.30.360.10">
    <property type="entry name" value="Dihydrodipicolinate Reductase, domain 2"/>
    <property type="match status" value="1"/>
</dbReference>
<evidence type="ECO:0000259" key="2">
    <source>
        <dbReference type="Pfam" id="PF16653"/>
    </source>
</evidence>
<organism evidence="3 4">
    <name type="scientific">Candidatus Liptonbacteria bacterium RIFCSPLOWO2_01_FULL_56_20</name>
    <dbReference type="NCBI Taxonomy" id="1798652"/>
    <lineage>
        <taxon>Bacteria</taxon>
        <taxon>Candidatus Liptoniibacteriota</taxon>
    </lineage>
</organism>
<dbReference type="Pfam" id="PF16653">
    <property type="entry name" value="Sacchrp_dh_C"/>
    <property type="match status" value="1"/>
</dbReference>
<sequence length="395" mass="45046">MAGKKKKDKEPTYDFVILGADGMQGSIVARDLLERGYAVFLADIVKLRIDWLMRKYPKQTTFQFIDLRDADRTIGLIHKSGAEVVINCAEGDWNLHVYRACIASGRHCIDLGSRFGVTADQFKLSREFKKIGRVAITGCGSVPGIGNVMLAHAAKKFDSLDSVDVGFAWNSNIKKFVVPFSIESILEEYTLKAPYLKESKLRRMRPADSAVVRNFRAIGPQKIFLADHPEIYTFHHYFRRLGLKNIRFWAGFPEHAERTISTLIDLTFANTKEVHFDAQKLVPMYFLAQMLKRLQPPRGYKEWENLWVDVTGSRNRKRKRILMECIVPPLKGWESVGCNIDTGFPAAIIAEMIKYGDISKPGSFAPEAIVPEKKFFKALKKRKFQIYENGKKLNS</sequence>
<evidence type="ECO:0000259" key="1">
    <source>
        <dbReference type="Pfam" id="PF03435"/>
    </source>
</evidence>
<dbReference type="Proteomes" id="UP000178495">
    <property type="component" value="Unassembled WGS sequence"/>
</dbReference>
<name>A0A1G2CHT6_9BACT</name>
<dbReference type="PANTHER" id="PTHR43796:SF2">
    <property type="entry name" value="CARBOXYNORSPERMIDINE SYNTHASE"/>
    <property type="match status" value="1"/>
</dbReference>
<dbReference type="Gene3D" id="3.40.50.720">
    <property type="entry name" value="NAD(P)-binding Rossmann-like Domain"/>
    <property type="match status" value="2"/>
</dbReference>
<evidence type="ECO:0000313" key="3">
    <source>
        <dbReference type="EMBL" id="OGZ00974.1"/>
    </source>
</evidence>
<comment type="caution">
    <text evidence="3">The sequence shown here is derived from an EMBL/GenBank/DDBJ whole genome shotgun (WGS) entry which is preliminary data.</text>
</comment>
<dbReference type="InterPro" id="IPR036291">
    <property type="entry name" value="NAD(P)-bd_dom_sf"/>
</dbReference>
<dbReference type="STRING" id="1798652.A3A43_02865"/>
<dbReference type="AlphaFoldDB" id="A0A1G2CHT6"/>
<reference evidence="3 4" key="1">
    <citation type="journal article" date="2016" name="Nat. Commun.">
        <title>Thousands of microbial genomes shed light on interconnected biogeochemical processes in an aquifer system.</title>
        <authorList>
            <person name="Anantharaman K."/>
            <person name="Brown C.T."/>
            <person name="Hug L.A."/>
            <person name="Sharon I."/>
            <person name="Castelle C.J."/>
            <person name="Probst A.J."/>
            <person name="Thomas B.C."/>
            <person name="Singh A."/>
            <person name="Wilkins M.J."/>
            <person name="Karaoz U."/>
            <person name="Brodie E.L."/>
            <person name="Williams K.H."/>
            <person name="Hubbard S.S."/>
            <person name="Banfield J.F."/>
        </authorList>
    </citation>
    <scope>NUCLEOTIDE SEQUENCE [LARGE SCALE GENOMIC DNA]</scope>
</reference>